<evidence type="ECO:0000313" key="3">
    <source>
        <dbReference type="Proteomes" id="UP001558613"/>
    </source>
</evidence>
<dbReference type="EMBL" id="JAYMGO010000007">
    <property type="protein sequence ID" value="KAL1271265.1"/>
    <property type="molecule type" value="Genomic_DNA"/>
</dbReference>
<organism evidence="2 3">
    <name type="scientific">Cirrhinus molitorella</name>
    <name type="common">mud carp</name>
    <dbReference type="NCBI Taxonomy" id="172907"/>
    <lineage>
        <taxon>Eukaryota</taxon>
        <taxon>Metazoa</taxon>
        <taxon>Chordata</taxon>
        <taxon>Craniata</taxon>
        <taxon>Vertebrata</taxon>
        <taxon>Euteleostomi</taxon>
        <taxon>Actinopterygii</taxon>
        <taxon>Neopterygii</taxon>
        <taxon>Teleostei</taxon>
        <taxon>Ostariophysi</taxon>
        <taxon>Cypriniformes</taxon>
        <taxon>Cyprinidae</taxon>
        <taxon>Labeoninae</taxon>
        <taxon>Labeonini</taxon>
        <taxon>Cirrhinus</taxon>
    </lineage>
</organism>
<comment type="caution">
    <text evidence="2">The sequence shown here is derived from an EMBL/GenBank/DDBJ whole genome shotgun (WGS) entry which is preliminary data.</text>
</comment>
<protein>
    <submittedName>
        <fullName evidence="2">Uncharacterized protein</fullName>
    </submittedName>
</protein>
<evidence type="ECO:0000313" key="2">
    <source>
        <dbReference type="EMBL" id="KAL1271265.1"/>
    </source>
</evidence>
<feature type="region of interest" description="Disordered" evidence="1">
    <location>
        <begin position="41"/>
        <end position="72"/>
    </location>
</feature>
<feature type="non-terminal residue" evidence="2">
    <location>
        <position position="72"/>
    </location>
</feature>
<name>A0ABR3N2W3_9TELE</name>
<evidence type="ECO:0000256" key="1">
    <source>
        <dbReference type="SAM" id="MobiDB-lite"/>
    </source>
</evidence>
<gene>
    <name evidence="2" type="ORF">QQF64_030281</name>
</gene>
<keyword evidence="3" id="KW-1185">Reference proteome</keyword>
<accession>A0ABR3N2W3</accession>
<dbReference type="Proteomes" id="UP001558613">
    <property type="component" value="Unassembled WGS sequence"/>
</dbReference>
<reference evidence="2 3" key="1">
    <citation type="submission" date="2023-09" db="EMBL/GenBank/DDBJ databases">
        <authorList>
            <person name="Wang M."/>
        </authorList>
    </citation>
    <scope>NUCLEOTIDE SEQUENCE [LARGE SCALE GENOMIC DNA]</scope>
    <source>
        <strain evidence="2">GT-2023</strain>
        <tissue evidence="2">Liver</tissue>
    </source>
</reference>
<proteinExistence type="predicted"/>
<sequence length="72" mass="8703">MPKRRTTQGLQRKTECESRSLIAMQMTRVYPLDSEDDVRKQRRVNDFRRPRSSWRALQTQEQETRWAPQGSH</sequence>